<reference evidence="3" key="1">
    <citation type="journal article" date="2019" name="Int. J. Syst. Evol. Microbiol.">
        <title>The Global Catalogue of Microorganisms (GCM) 10K type strain sequencing project: providing services to taxonomists for standard genome sequencing and annotation.</title>
        <authorList>
            <consortium name="The Broad Institute Genomics Platform"/>
            <consortium name="The Broad Institute Genome Sequencing Center for Infectious Disease"/>
            <person name="Wu L."/>
            <person name="Ma J."/>
        </authorList>
    </citation>
    <scope>NUCLEOTIDE SEQUENCE [LARGE SCALE GENOMIC DNA]</scope>
    <source>
        <strain evidence="3">JCM 17939</strain>
    </source>
</reference>
<name>A0ABP8UL31_9ACTN</name>
<protein>
    <recommendedName>
        <fullName evidence="4">Swt1-like HEPN domain-containing protein</fullName>
    </recommendedName>
</protein>
<accession>A0ABP8UL31</accession>
<evidence type="ECO:0008006" key="4">
    <source>
        <dbReference type="Google" id="ProtNLM"/>
    </source>
</evidence>
<keyword evidence="3" id="KW-1185">Reference proteome</keyword>
<evidence type="ECO:0000313" key="2">
    <source>
        <dbReference type="EMBL" id="GAA4634050.1"/>
    </source>
</evidence>
<feature type="region of interest" description="Disordered" evidence="1">
    <location>
        <begin position="67"/>
        <end position="122"/>
    </location>
</feature>
<comment type="caution">
    <text evidence="2">The sequence shown here is derived from an EMBL/GenBank/DDBJ whole genome shotgun (WGS) entry which is preliminary data.</text>
</comment>
<gene>
    <name evidence="2" type="ORF">GCM10023196_074050</name>
</gene>
<sequence>MTLALTTDPIALPGVRVWLRRLLGDLERGRSCLCLLPDVHRDAPAETLLGEMLHELGDFLLLPPAEPDRIPRIPSPRAPQASPTGQWTTAEPTLDYDDGLSDFDSHARPSPPATAAPDPSVPMRSAAAELLERLTKELRDPYWEGSPPTEGLDDVLARLTEDRPVSPDTRVIVVRAWRETSPTAATDLLRRLTAAVKEAGLPPARRPRMLVVATPSDLPPELPDQISREDTTVHWWWGVLGRLDTATVVSVTRPHSPGPAAHHQLLESVVQATVVEVCGPFLDLATELAARWDGVPETLPDELRHAVSAVTRGHALMAITHRARRSALEPDNTLRPGWDLGLLDAWDGQLRCHPGCEPDLAQTVKTRLWLAQNRVLLPLLDDAREEFTEVIRHRSRLPAPQLVERYRSRPVGTSPAFSANGGTAEALMGMELGAMWGAHLNSHVRLSRTEADRLHVLWDARNRLAHRTALDDRRLKRLVTELCR</sequence>
<feature type="compositionally biased region" description="Polar residues" evidence="1">
    <location>
        <begin position="81"/>
        <end position="91"/>
    </location>
</feature>
<proteinExistence type="predicted"/>
<evidence type="ECO:0000256" key="1">
    <source>
        <dbReference type="SAM" id="MobiDB-lite"/>
    </source>
</evidence>
<dbReference type="EMBL" id="BAABHK010000013">
    <property type="protein sequence ID" value="GAA4634050.1"/>
    <property type="molecule type" value="Genomic_DNA"/>
</dbReference>
<organism evidence="2 3">
    <name type="scientific">Actinoallomurus vinaceus</name>
    <dbReference type="NCBI Taxonomy" id="1080074"/>
    <lineage>
        <taxon>Bacteria</taxon>
        <taxon>Bacillati</taxon>
        <taxon>Actinomycetota</taxon>
        <taxon>Actinomycetes</taxon>
        <taxon>Streptosporangiales</taxon>
        <taxon>Thermomonosporaceae</taxon>
        <taxon>Actinoallomurus</taxon>
    </lineage>
</organism>
<dbReference type="Proteomes" id="UP001501442">
    <property type="component" value="Unassembled WGS sequence"/>
</dbReference>
<evidence type="ECO:0000313" key="3">
    <source>
        <dbReference type="Proteomes" id="UP001501442"/>
    </source>
</evidence>